<evidence type="ECO:0000256" key="4">
    <source>
        <dbReference type="ARBA" id="ARBA00012483"/>
    </source>
</evidence>
<dbReference type="Gene3D" id="1.10.510.10">
    <property type="entry name" value="Transferase(Phosphotransferase) domain 1"/>
    <property type="match status" value="1"/>
</dbReference>
<dbReference type="SUPFAM" id="SSF57997">
    <property type="entry name" value="Tropomyosin"/>
    <property type="match status" value="1"/>
</dbReference>
<dbReference type="CDD" id="cd01989">
    <property type="entry name" value="USP_STK_Ubox_N"/>
    <property type="match status" value="1"/>
</dbReference>
<evidence type="ECO:0000256" key="1">
    <source>
        <dbReference type="ARBA" id="ARBA00000900"/>
    </source>
</evidence>
<evidence type="ECO:0000313" key="11">
    <source>
        <dbReference type="RefSeq" id="XP_021849239.2"/>
    </source>
</evidence>
<protein>
    <recommendedName>
        <fullName evidence="4">RING-type E3 ubiquitin transferase</fullName>
        <ecNumber evidence="4">2.3.2.27</ecNumber>
    </recommendedName>
</protein>
<dbReference type="RefSeq" id="XP_021849239.2">
    <property type="nucleotide sequence ID" value="XM_021993547.2"/>
</dbReference>
<sequence>MVMEDQNKIYVAVGKEEFEDRKSTLNWALQMSKGETICVIHVHVPTQKIRRPKRYGFRSPLKAVTQSEVNQELERQEVEEMLDDCIKMYALKQVPSEKICIEKESVTDGILELISELGIQKLVMGAGSNSRFLRIKPKPTSEQSNEVLNKAPDFCHIWFVYKGRLIYTREATKQLNHRLEENQLNRLSYSEQSVDSPSAESAGSSSPLSQNMQHDSSPATVLQPTIISNDPFGQLQQALKKAERARQEASEESERRQKAEKETMNAIHKLKSAEDDLTKVTRNLVAIQFKLSKDLKKLTQAAGEFSSLERQIEDCSNLEVEEMEERILFTEKLQKNKKQCDKMRMDYDDSFDVYLSADDDSVDVVHVLEKQVFLEPSSSNNTTFSCEFSQSDIIEATMLFDPSLRIQEGDNDSVYKGFLHNTEVAIKILKPNSLLAIQGIAKFKQEVDVLSKLRHPNLVTLIGVCPDSLALIYEYLPNGSLEDRLNCKDNTPPLPWRTRIHIVTELCSVLNFLHSILPCSIIHSNLSPKYVLLDANFSCKLSGFGFCHIIPTKEQINRTNELNDTSYLDPEISPKSDVYSFGIILLRLLTGRPSLNIVTEVQHALENDHLHRILDPSAGDWPVVQAQHLAHMALKCCDVNTKDRPDLGSEVWRGLKPLMTSTKSLSNPLQPVSGDQIPSYFICPIFQDIMRDPHFAADGFTYEADAVRGWFESGRDTSPMTNLKLDSHNLTPNRALRSAIQEWLQKYNLV</sequence>
<dbReference type="GO" id="GO:0004674">
    <property type="term" value="F:protein serine/threonine kinase activity"/>
    <property type="evidence" value="ECO:0007669"/>
    <property type="project" value="UniProtKB-KW"/>
</dbReference>
<dbReference type="InterPro" id="IPR000719">
    <property type="entry name" value="Prot_kinase_dom"/>
</dbReference>
<feature type="domain" description="U-box" evidence="9">
    <location>
        <begin position="676"/>
        <end position="750"/>
    </location>
</feature>
<dbReference type="GO" id="GO:0005524">
    <property type="term" value="F:ATP binding"/>
    <property type="evidence" value="ECO:0007669"/>
    <property type="project" value="UniProtKB-UniRule"/>
</dbReference>
<dbReference type="KEGG" id="soe:130459106"/>
<feature type="region of interest" description="Disordered" evidence="7">
    <location>
        <begin position="237"/>
        <end position="262"/>
    </location>
</feature>
<dbReference type="Pfam" id="PF04564">
    <property type="entry name" value="U-box"/>
    <property type="match status" value="1"/>
</dbReference>
<gene>
    <name evidence="11" type="primary">LOC130459106</name>
</gene>
<evidence type="ECO:0000256" key="6">
    <source>
        <dbReference type="ARBA" id="ARBA00022786"/>
    </source>
</evidence>
<dbReference type="InterPro" id="IPR003613">
    <property type="entry name" value="Ubox_domain"/>
</dbReference>
<keyword evidence="6" id="KW-0833">Ubl conjugation pathway</keyword>
<dbReference type="InterPro" id="IPR001245">
    <property type="entry name" value="Ser-Thr/Tyr_kinase_cat_dom"/>
</dbReference>
<dbReference type="SMART" id="SM00504">
    <property type="entry name" value="Ubox"/>
    <property type="match status" value="1"/>
</dbReference>
<feature type="compositionally biased region" description="Low complexity" evidence="7">
    <location>
        <begin position="193"/>
        <end position="209"/>
    </location>
</feature>
<dbReference type="InterPro" id="IPR014729">
    <property type="entry name" value="Rossmann-like_a/b/a_fold"/>
</dbReference>
<dbReference type="Proteomes" id="UP000813463">
    <property type="component" value="Chromosome 2"/>
</dbReference>
<comment type="function">
    <text evidence="2">Functions as an E3 ubiquitin ligase.</text>
</comment>
<dbReference type="Gene3D" id="1.20.5.340">
    <property type="match status" value="1"/>
</dbReference>
<keyword evidence="5" id="KW-0808">Transferase</keyword>
<evidence type="ECO:0000259" key="8">
    <source>
        <dbReference type="PROSITE" id="PS50011"/>
    </source>
</evidence>
<dbReference type="EC" id="2.3.2.27" evidence="4"/>
<feature type="region of interest" description="Disordered" evidence="7">
    <location>
        <begin position="186"/>
        <end position="219"/>
    </location>
</feature>
<dbReference type="PANTHER" id="PTHR45647">
    <property type="entry name" value="OS02G0152300 PROTEIN"/>
    <property type="match status" value="1"/>
</dbReference>
<comment type="catalytic activity">
    <reaction evidence="1">
        <text>S-ubiquitinyl-[E2 ubiquitin-conjugating enzyme]-L-cysteine + [acceptor protein]-L-lysine = [E2 ubiquitin-conjugating enzyme]-L-cysteine + N(6)-ubiquitinyl-[acceptor protein]-L-lysine.</text>
        <dbReference type="EC" id="2.3.2.27"/>
    </reaction>
</comment>
<evidence type="ECO:0000256" key="2">
    <source>
        <dbReference type="ARBA" id="ARBA00003861"/>
    </source>
</evidence>
<dbReference type="PANTHER" id="PTHR45647:SF100">
    <property type="entry name" value="U-BOX DOMAIN-CONTAINING PROTEIN 33"/>
    <property type="match status" value="1"/>
</dbReference>
<dbReference type="PROSITE" id="PS51698">
    <property type="entry name" value="U_BOX"/>
    <property type="match status" value="1"/>
</dbReference>
<dbReference type="SUPFAM" id="SSF56112">
    <property type="entry name" value="Protein kinase-like (PK-like)"/>
    <property type="match status" value="1"/>
</dbReference>
<dbReference type="InterPro" id="IPR051348">
    <property type="entry name" value="U-box_ubiquitin_ligases"/>
</dbReference>
<dbReference type="InterPro" id="IPR013083">
    <property type="entry name" value="Znf_RING/FYVE/PHD"/>
</dbReference>
<evidence type="ECO:0000256" key="5">
    <source>
        <dbReference type="ARBA" id="ARBA00022679"/>
    </source>
</evidence>
<organism evidence="10 11">
    <name type="scientific">Spinacia oleracea</name>
    <name type="common">Spinach</name>
    <dbReference type="NCBI Taxonomy" id="3562"/>
    <lineage>
        <taxon>Eukaryota</taxon>
        <taxon>Viridiplantae</taxon>
        <taxon>Streptophyta</taxon>
        <taxon>Embryophyta</taxon>
        <taxon>Tracheophyta</taxon>
        <taxon>Spermatophyta</taxon>
        <taxon>Magnoliopsida</taxon>
        <taxon>eudicotyledons</taxon>
        <taxon>Gunneridae</taxon>
        <taxon>Pentapetalae</taxon>
        <taxon>Caryophyllales</taxon>
        <taxon>Chenopodiaceae</taxon>
        <taxon>Chenopodioideae</taxon>
        <taxon>Anserineae</taxon>
        <taxon>Spinacia</taxon>
    </lineage>
</organism>
<reference evidence="11" key="2">
    <citation type="submission" date="2025-08" db="UniProtKB">
        <authorList>
            <consortium name="RefSeq"/>
        </authorList>
    </citation>
    <scope>IDENTIFICATION</scope>
    <source>
        <tissue evidence="11">Leaf</tissue>
    </source>
</reference>
<dbReference type="Gene3D" id="3.40.50.620">
    <property type="entry name" value="HUPs"/>
    <property type="match status" value="1"/>
</dbReference>
<evidence type="ECO:0000256" key="3">
    <source>
        <dbReference type="ARBA" id="ARBA00004906"/>
    </source>
</evidence>
<proteinExistence type="predicted"/>
<keyword evidence="10" id="KW-1185">Reference proteome</keyword>
<reference evidence="10" key="1">
    <citation type="journal article" date="2021" name="Nat. Commun.">
        <title>Genomic analyses provide insights into spinach domestication and the genetic basis of agronomic traits.</title>
        <authorList>
            <person name="Cai X."/>
            <person name="Sun X."/>
            <person name="Xu C."/>
            <person name="Sun H."/>
            <person name="Wang X."/>
            <person name="Ge C."/>
            <person name="Zhang Z."/>
            <person name="Wang Q."/>
            <person name="Fei Z."/>
            <person name="Jiao C."/>
            <person name="Wang Q."/>
        </authorList>
    </citation>
    <scope>NUCLEOTIDE SEQUENCE [LARGE SCALE GENOMIC DNA]</scope>
    <source>
        <strain evidence="10">cv. Varoflay</strain>
    </source>
</reference>
<evidence type="ECO:0000259" key="9">
    <source>
        <dbReference type="PROSITE" id="PS51698"/>
    </source>
</evidence>
<dbReference type="PROSITE" id="PS50011">
    <property type="entry name" value="PROTEIN_KINASE_DOM"/>
    <property type="match status" value="1"/>
</dbReference>
<dbReference type="Pfam" id="PF07714">
    <property type="entry name" value="PK_Tyr_Ser-Thr"/>
    <property type="match status" value="1"/>
</dbReference>
<dbReference type="GeneID" id="130459106"/>
<comment type="pathway">
    <text evidence="3">Protein modification; protein ubiquitination.</text>
</comment>
<evidence type="ECO:0000313" key="10">
    <source>
        <dbReference type="Proteomes" id="UP000813463"/>
    </source>
</evidence>
<dbReference type="Gene3D" id="3.30.200.20">
    <property type="entry name" value="Phosphorylase Kinase, domain 1"/>
    <property type="match status" value="1"/>
</dbReference>
<dbReference type="Gene3D" id="3.30.40.10">
    <property type="entry name" value="Zinc/RING finger domain, C3HC4 (zinc finger)"/>
    <property type="match status" value="1"/>
</dbReference>
<dbReference type="SUPFAM" id="SSF52402">
    <property type="entry name" value="Adenine nucleotide alpha hydrolases-like"/>
    <property type="match status" value="1"/>
</dbReference>
<dbReference type="CDD" id="cd16655">
    <property type="entry name" value="RING-Ubox_WDSUB1-like"/>
    <property type="match status" value="1"/>
</dbReference>
<dbReference type="InterPro" id="IPR011009">
    <property type="entry name" value="Kinase-like_dom_sf"/>
</dbReference>
<feature type="compositionally biased region" description="Basic and acidic residues" evidence="7">
    <location>
        <begin position="240"/>
        <end position="262"/>
    </location>
</feature>
<dbReference type="GO" id="GO:0061630">
    <property type="term" value="F:ubiquitin protein ligase activity"/>
    <property type="evidence" value="ECO:0007669"/>
    <property type="project" value="UniProtKB-EC"/>
</dbReference>
<accession>A0A9R0IH51</accession>
<name>A0A9R0IH51_SPIOL</name>
<dbReference type="GO" id="GO:0016567">
    <property type="term" value="P:protein ubiquitination"/>
    <property type="evidence" value="ECO:0007669"/>
    <property type="project" value="InterPro"/>
</dbReference>
<dbReference type="SUPFAM" id="SSF57850">
    <property type="entry name" value="RING/U-box"/>
    <property type="match status" value="1"/>
</dbReference>
<evidence type="ECO:0000256" key="7">
    <source>
        <dbReference type="SAM" id="MobiDB-lite"/>
    </source>
</evidence>
<feature type="domain" description="Protein kinase" evidence="8">
    <location>
        <begin position="400"/>
        <end position="659"/>
    </location>
</feature>
<feature type="compositionally biased region" description="Polar residues" evidence="7">
    <location>
        <begin position="210"/>
        <end position="219"/>
    </location>
</feature>